<accession>T1D7G9</accession>
<organism evidence="7">
    <name type="scientific">mine drainage metagenome</name>
    <dbReference type="NCBI Taxonomy" id="410659"/>
    <lineage>
        <taxon>unclassified sequences</taxon>
        <taxon>metagenomes</taxon>
        <taxon>ecological metagenomes</taxon>
    </lineage>
</organism>
<dbReference type="SUPFAM" id="SSF56935">
    <property type="entry name" value="Porins"/>
    <property type="match status" value="1"/>
</dbReference>
<keyword evidence="2" id="KW-0472">Membrane</keyword>
<dbReference type="PANTHER" id="PTHR47234:SF1">
    <property type="entry name" value="TONB-DEPENDENT RECEPTOR"/>
    <property type="match status" value="1"/>
</dbReference>
<reference evidence="7" key="2">
    <citation type="journal article" date="2014" name="ISME J.">
        <title>Microbial stratification in low pH oxic and suboxic macroscopic growths along an acid mine drainage.</title>
        <authorList>
            <person name="Mendez-Garcia C."/>
            <person name="Mesa V."/>
            <person name="Sprenger R.R."/>
            <person name="Richter M."/>
            <person name="Diez M.S."/>
            <person name="Solano J."/>
            <person name="Bargiela R."/>
            <person name="Golyshina O.V."/>
            <person name="Manteca A."/>
            <person name="Ramos J.L."/>
            <person name="Gallego J.R."/>
            <person name="Llorente I."/>
            <person name="Martins Dos Santos V.A."/>
            <person name="Jensen O.N."/>
            <person name="Pelaez A.I."/>
            <person name="Sanchez J."/>
            <person name="Ferrer M."/>
        </authorList>
    </citation>
    <scope>NUCLEOTIDE SEQUENCE</scope>
</reference>
<keyword evidence="4" id="KW-0175">Coiled coil</keyword>
<comment type="caution">
    <text evidence="7">The sequence shown here is derived from an EMBL/GenBank/DDBJ whole genome shotgun (WGS) entry which is preliminary data.</text>
</comment>
<keyword evidence="3" id="KW-0998">Cell outer membrane</keyword>
<dbReference type="GO" id="GO:0009279">
    <property type="term" value="C:cell outer membrane"/>
    <property type="evidence" value="ECO:0007669"/>
    <property type="project" value="UniProtKB-SubCell"/>
</dbReference>
<comment type="subcellular location">
    <subcellularLocation>
        <location evidence="1">Cell outer membrane</location>
    </subcellularLocation>
</comment>
<dbReference type="AlphaFoldDB" id="T1D7G9"/>
<proteinExistence type="predicted"/>
<dbReference type="InterPro" id="IPR037066">
    <property type="entry name" value="Plug_dom_sf"/>
</dbReference>
<evidence type="ECO:0000256" key="2">
    <source>
        <dbReference type="ARBA" id="ARBA00023136"/>
    </source>
</evidence>
<feature type="domain" description="TonB-dependent receptor-like beta-barrel" evidence="5">
    <location>
        <begin position="422"/>
        <end position="914"/>
    </location>
</feature>
<protein>
    <submittedName>
        <fullName evidence="7">Tonb-dependent outer membrane receptor protein</fullName>
    </submittedName>
</protein>
<evidence type="ECO:0000256" key="1">
    <source>
        <dbReference type="ARBA" id="ARBA00004442"/>
    </source>
</evidence>
<feature type="domain" description="TonB-dependent receptor plug" evidence="6">
    <location>
        <begin position="76"/>
        <end position="194"/>
    </location>
</feature>
<dbReference type="Gene3D" id="2.170.130.10">
    <property type="entry name" value="TonB-dependent receptor, plug domain"/>
    <property type="match status" value="1"/>
</dbReference>
<dbReference type="Pfam" id="PF00593">
    <property type="entry name" value="TonB_dep_Rec_b-barrel"/>
    <property type="match status" value="1"/>
</dbReference>
<name>T1D7G9_9ZZZZ</name>
<gene>
    <name evidence="7" type="ORF">B1B_00852</name>
</gene>
<evidence type="ECO:0000259" key="5">
    <source>
        <dbReference type="Pfam" id="PF00593"/>
    </source>
</evidence>
<evidence type="ECO:0000259" key="6">
    <source>
        <dbReference type="Pfam" id="PF07715"/>
    </source>
</evidence>
<dbReference type="InterPro" id="IPR012910">
    <property type="entry name" value="Plug_dom"/>
</dbReference>
<dbReference type="InterPro" id="IPR036942">
    <property type="entry name" value="Beta-barrel_TonB_sf"/>
</dbReference>
<dbReference type="EMBL" id="AUZY01000624">
    <property type="protein sequence ID" value="EQD78200.1"/>
    <property type="molecule type" value="Genomic_DNA"/>
</dbReference>
<evidence type="ECO:0000256" key="3">
    <source>
        <dbReference type="ARBA" id="ARBA00023237"/>
    </source>
</evidence>
<dbReference type="Gene3D" id="2.40.170.20">
    <property type="entry name" value="TonB-dependent receptor, beta-barrel domain"/>
    <property type="match status" value="1"/>
</dbReference>
<dbReference type="PANTHER" id="PTHR47234">
    <property type="match status" value="1"/>
</dbReference>
<reference evidence="7" key="1">
    <citation type="submission" date="2013-08" db="EMBL/GenBank/DDBJ databases">
        <authorList>
            <person name="Mendez C."/>
            <person name="Richter M."/>
            <person name="Ferrer M."/>
            <person name="Sanchez J."/>
        </authorList>
    </citation>
    <scope>NUCLEOTIDE SEQUENCE</scope>
</reference>
<dbReference type="Pfam" id="PF07715">
    <property type="entry name" value="Plug"/>
    <property type="match status" value="1"/>
</dbReference>
<evidence type="ECO:0000256" key="4">
    <source>
        <dbReference type="SAM" id="Coils"/>
    </source>
</evidence>
<sequence>MGVAAAPLPKLYPKGITMKHKFLVAAIATALFMPMGSALAQDQDAQKQDREVERARKEGKQLDKVVVTGSLIPQAQIETASPVITITAAQMQREGFSNVYDALRAQPLATGAVQDSQFSAGFTPGAKTISLLGLSPGFTLFLINGRPMADYPLLYNGQSNFVDLSTVPMAMVDHIDILPGNQSSIYGSSAIAGVVNIVLKQHVEGVTLDYRAGGTADGGGSNQRLQLVGGYNTDKLNMVYGLQISDTQPIWGFQRPISSSTNSNPNPNARYSPRNYLVLRYGAHPPYVDPVSLAGANPCAPIANQFGGTMSYQYRKGAGYYCGSKQSVGYATLQNPSTSYSGYLNADYRLNDTTQVYGTLLYSFVKSKSYAGPSYTWWGANTGNYFVNANTGTFDLVQQTFAPEEQGGLDVSAQRLRSRAYSFSGGVRGSVGQSDWAYDAYFARSQYNLSSQQRRTLGAKVDAFFESQFLGPNLGTYYGYPIYAPDYSKFYQGVTPAQYQSFTGVIDTQSETYTQNLNLQVTNTSLFDLPAGPVGVAGVLQAGNSSWSLPADPRLVAGDFWGITGSSGAGKRDNYAAALEFKVPIFSMLTADLSGRYDHYKNVNGGADSKATYKVGLEFRPIESLLFRGNFATAFRAPDLGYAFIGPSGFYSRTTDYYRCAVLQPNVPLDQCDYINVQYKGTQVGNANLKSITAKSYGFGVVWSPTSKLDFKADYYNIKIDNEVNYQSVNQLMKDDSACLLGQLDINSPTCQAAISQVQRAPATSPLPYNLLGITVKPINVSKEMVAGIVASAHYRWDAGRWGDFGLGAEYNVTLKHTYQQYAGDPNIDLLHNPYYSSEYKSIFSSNLTWDIGNWTTTLYGIRYGATPNYTAQVNTTGYAAKGAGTVAPWILYNGSVEYRIGENARVGFIVNNIRNSMPPRDNTWIGWPYYNVFNYNAFGRAYWLEFNVRFGAGKK</sequence>
<feature type="coiled-coil region" evidence="4">
    <location>
        <begin position="38"/>
        <end position="65"/>
    </location>
</feature>
<dbReference type="InterPro" id="IPR000531">
    <property type="entry name" value="Beta-barrel_TonB"/>
</dbReference>
<evidence type="ECO:0000313" key="7">
    <source>
        <dbReference type="EMBL" id="EQD78200.1"/>
    </source>
</evidence>
<keyword evidence="7" id="KW-0675">Receptor</keyword>